<keyword evidence="2" id="KW-1185">Reference proteome</keyword>
<protein>
    <submittedName>
        <fullName evidence="1">Uncharacterized protein</fullName>
    </submittedName>
</protein>
<name>A0ACC2JZM7_9PEZI</name>
<accession>A0ACC2JZM7</accession>
<reference evidence="1" key="1">
    <citation type="submission" date="2022-12" db="EMBL/GenBank/DDBJ databases">
        <title>Genome Sequence of Lasiodiplodia mahajangana.</title>
        <authorList>
            <person name="Buettner E."/>
        </authorList>
    </citation>
    <scope>NUCLEOTIDE SEQUENCE</scope>
    <source>
        <strain evidence="1">VT137</strain>
    </source>
</reference>
<proteinExistence type="predicted"/>
<dbReference type="Proteomes" id="UP001153332">
    <property type="component" value="Unassembled WGS sequence"/>
</dbReference>
<comment type="caution">
    <text evidence="1">The sequence shown here is derived from an EMBL/GenBank/DDBJ whole genome shotgun (WGS) entry which is preliminary data.</text>
</comment>
<sequence>MESSSYPKFLSEILASGDYVDLTIVCRGHKLPAHKLVVCGQSPEAQTDTLEVDSDPGTCELMIEFLYSGRYVIPPQEDEALDRLEQHLKISAIAESYDIPALHQFAVESIQSELESNWSPDLFTEFLETTLNENCHAEICKMAAEMTLNRIQELSMYTAFFKLAFPKEFTIALLRSTATGPYRGYNYMGNICKVISATSWDGPVPRLD</sequence>
<dbReference type="EMBL" id="JAPUUL010000066">
    <property type="protein sequence ID" value="KAJ8132934.1"/>
    <property type="molecule type" value="Genomic_DNA"/>
</dbReference>
<evidence type="ECO:0000313" key="2">
    <source>
        <dbReference type="Proteomes" id="UP001153332"/>
    </source>
</evidence>
<evidence type="ECO:0000313" key="1">
    <source>
        <dbReference type="EMBL" id="KAJ8132934.1"/>
    </source>
</evidence>
<organism evidence="1 2">
    <name type="scientific">Lasiodiplodia mahajangana</name>
    <dbReference type="NCBI Taxonomy" id="1108764"/>
    <lineage>
        <taxon>Eukaryota</taxon>
        <taxon>Fungi</taxon>
        <taxon>Dikarya</taxon>
        <taxon>Ascomycota</taxon>
        <taxon>Pezizomycotina</taxon>
        <taxon>Dothideomycetes</taxon>
        <taxon>Dothideomycetes incertae sedis</taxon>
        <taxon>Botryosphaeriales</taxon>
        <taxon>Botryosphaeriaceae</taxon>
        <taxon>Lasiodiplodia</taxon>
    </lineage>
</organism>
<gene>
    <name evidence="1" type="ORF">O1611_g690</name>
</gene>